<dbReference type="EMBL" id="AP014685">
    <property type="protein sequence ID" value="BAR57637.1"/>
    <property type="molecule type" value="Genomic_DNA"/>
</dbReference>
<sequence>MTEGPAVLATMICRKCEQEKPEADFYMQARDGYAPRRMTVCKVCHRARTAQSTQERRRRARETRQLTMTEDVKVSAIDTASGHRLATVKEACRYGKFSHTKCYELINAGRIKAKKFDARTLIDLDSIDVMYAALPDLVPNPGAKS</sequence>
<evidence type="ECO:0000313" key="1">
    <source>
        <dbReference type="EMBL" id="BAR57637.1"/>
    </source>
</evidence>
<proteinExistence type="predicted"/>
<protein>
    <recommendedName>
        <fullName evidence="3">Helix-turn-helix domain-containing protein</fullName>
    </recommendedName>
</protein>
<evidence type="ECO:0000313" key="2">
    <source>
        <dbReference type="Proteomes" id="UP000063308"/>
    </source>
</evidence>
<name>A0A0E4FTT1_9BRAD</name>
<evidence type="ECO:0008006" key="3">
    <source>
        <dbReference type="Google" id="ProtNLM"/>
    </source>
</evidence>
<organism evidence="1 2">
    <name type="scientific">Bradyrhizobium diazoefficiens</name>
    <dbReference type="NCBI Taxonomy" id="1355477"/>
    <lineage>
        <taxon>Bacteria</taxon>
        <taxon>Pseudomonadati</taxon>
        <taxon>Pseudomonadota</taxon>
        <taxon>Alphaproteobacteria</taxon>
        <taxon>Hyphomicrobiales</taxon>
        <taxon>Nitrobacteraceae</taxon>
        <taxon>Bradyrhizobium</taxon>
    </lineage>
</organism>
<dbReference type="Proteomes" id="UP000063308">
    <property type="component" value="Chromosome"/>
</dbReference>
<accession>A0A0E4FTT1</accession>
<dbReference type="AlphaFoldDB" id="A0A0E4FTT1"/>
<dbReference type="RefSeq" id="WP_207794713.1">
    <property type="nucleotide sequence ID" value="NZ_CP126038.1"/>
</dbReference>
<reference evidence="1 2" key="1">
    <citation type="submission" date="2014-11" db="EMBL/GenBank/DDBJ databases">
        <title>Symbiosis island explosion on the genome of extra-slow-growing strains of soybean bradyrhizobia with massive insertion sequences.</title>
        <authorList>
            <person name="Iida T."/>
            <person name="Minamisawa K."/>
        </authorList>
    </citation>
    <scope>NUCLEOTIDE SEQUENCE [LARGE SCALE GENOMIC DNA]</scope>
    <source>
        <strain evidence="1 2">NK6</strain>
    </source>
</reference>
<gene>
    <name evidence="1" type="ORF">NK6_4469</name>
</gene>